<reference evidence="1 2" key="1">
    <citation type="submission" date="2019-06" db="EMBL/GenBank/DDBJ databases">
        <title>Whole genome shotgun sequence of Kocuria varians NBRC 15358.</title>
        <authorList>
            <person name="Hosoyama A."/>
            <person name="Uohara A."/>
            <person name="Ohji S."/>
            <person name="Ichikawa N."/>
        </authorList>
    </citation>
    <scope>NUCLEOTIDE SEQUENCE [LARGE SCALE GENOMIC DNA]</scope>
    <source>
        <strain evidence="1 2">NBRC 15358</strain>
    </source>
</reference>
<dbReference type="AlphaFoldDB" id="A0A4Y4D2A4"/>
<keyword evidence="2" id="KW-1185">Reference proteome</keyword>
<dbReference type="Proteomes" id="UP000315730">
    <property type="component" value="Unassembled WGS sequence"/>
</dbReference>
<comment type="caution">
    <text evidence="1">The sequence shown here is derived from an EMBL/GenBank/DDBJ whole genome shotgun (WGS) entry which is preliminary data.</text>
</comment>
<gene>
    <name evidence="1" type="ORF">KVA01_06470</name>
</gene>
<name>A0A4Y4D2A4_KOCVA</name>
<evidence type="ECO:0008006" key="3">
    <source>
        <dbReference type="Google" id="ProtNLM"/>
    </source>
</evidence>
<evidence type="ECO:0000313" key="1">
    <source>
        <dbReference type="EMBL" id="GEC98492.1"/>
    </source>
</evidence>
<protein>
    <recommendedName>
        <fullName evidence="3">DUF222 domain-containing protein</fullName>
    </recommendedName>
</protein>
<sequence>MTRAAKTVKAAVSVAELTALNRVMGGTGSVDAFERELVTRIFVGARAWWDELEGRELTQDQRKRWNAAVRRVNRFVPRGGVTMTCAVLGTLNQSRDLLEDPHVLKTAIVAAAAHGPVSQAQRRRVTAAPEVAAERASTHLAPSGV</sequence>
<accession>A0A4Y4D2A4</accession>
<dbReference type="RefSeq" id="WP_068467424.1">
    <property type="nucleotide sequence ID" value="NZ_BJNW01000004.1"/>
</dbReference>
<proteinExistence type="predicted"/>
<organism evidence="1 2">
    <name type="scientific">Kocuria varians</name>
    <name type="common">Micrococcus varians</name>
    <dbReference type="NCBI Taxonomy" id="1272"/>
    <lineage>
        <taxon>Bacteria</taxon>
        <taxon>Bacillati</taxon>
        <taxon>Actinomycetota</taxon>
        <taxon>Actinomycetes</taxon>
        <taxon>Micrococcales</taxon>
        <taxon>Micrococcaceae</taxon>
        <taxon>Kocuria</taxon>
    </lineage>
</organism>
<evidence type="ECO:0000313" key="2">
    <source>
        <dbReference type="Proteomes" id="UP000315730"/>
    </source>
</evidence>
<dbReference type="EMBL" id="BJNW01000004">
    <property type="protein sequence ID" value="GEC98492.1"/>
    <property type="molecule type" value="Genomic_DNA"/>
</dbReference>
<dbReference type="OrthoDB" id="4883306at2"/>